<reference evidence="1" key="1">
    <citation type="submission" date="2018-06" db="EMBL/GenBank/DDBJ databases">
        <authorList>
            <person name="Zhirakovskaya E."/>
        </authorList>
    </citation>
    <scope>NUCLEOTIDE SEQUENCE</scope>
</reference>
<evidence type="ECO:0000313" key="1">
    <source>
        <dbReference type="EMBL" id="VAX28547.1"/>
    </source>
</evidence>
<organism evidence="1">
    <name type="scientific">hydrothermal vent metagenome</name>
    <dbReference type="NCBI Taxonomy" id="652676"/>
    <lineage>
        <taxon>unclassified sequences</taxon>
        <taxon>metagenomes</taxon>
        <taxon>ecological metagenomes</taxon>
    </lineage>
</organism>
<accession>A0A3B1DIU8</accession>
<dbReference type="EMBL" id="UOGI01000028">
    <property type="protein sequence ID" value="VAX28547.1"/>
    <property type="molecule type" value="Genomic_DNA"/>
</dbReference>
<proteinExistence type="predicted"/>
<gene>
    <name evidence="1" type="ORF">MNBD_NITROSPIRAE03-56</name>
</gene>
<name>A0A3B1DIU8_9ZZZZ</name>
<dbReference type="AlphaFoldDB" id="A0A3B1DIU8"/>
<sequence>MDFIRLPYYAVPFLHSPTHTRTATPAIVFPRIYLSTLRAEVSVCPGMVESLAIREVHVEKFRKYNKIQCG</sequence>
<protein>
    <submittedName>
        <fullName evidence="1">Uncharacterized protein</fullName>
    </submittedName>
</protein>